<evidence type="ECO:0000313" key="2">
    <source>
        <dbReference type="Proteomes" id="UP000286287"/>
    </source>
</evidence>
<dbReference type="InterPro" id="IPR023393">
    <property type="entry name" value="START-like_dom_sf"/>
</dbReference>
<name>A0A418VC88_9DEIO</name>
<dbReference type="AlphaFoldDB" id="A0A418VC88"/>
<evidence type="ECO:0000313" key="1">
    <source>
        <dbReference type="EMBL" id="RJF73737.1"/>
    </source>
</evidence>
<dbReference type="Gene3D" id="3.30.530.20">
    <property type="match status" value="1"/>
</dbReference>
<dbReference type="Pfam" id="PF06240">
    <property type="entry name" value="COXG"/>
    <property type="match status" value="1"/>
</dbReference>
<comment type="caution">
    <text evidence="1">The sequence shown here is derived from an EMBL/GenBank/DDBJ whole genome shotgun (WGS) entry which is preliminary data.</text>
</comment>
<reference evidence="1 2" key="1">
    <citation type="submission" date="2018-09" db="EMBL/GenBank/DDBJ databases">
        <authorList>
            <person name="Zhu H."/>
        </authorList>
    </citation>
    <scope>NUCLEOTIDE SEQUENCE [LARGE SCALE GENOMIC DNA]</scope>
    <source>
        <strain evidence="1 2">K2S05-167</strain>
    </source>
</reference>
<proteinExistence type="predicted"/>
<sequence>MNLSYSGQEKVQAPPAAVWAFISDPAQVARCLPRIEDVRVIDATHLQGHVSMGSGFMKSKIKLNIEVVPDSAQNRVNVKVTGGGLGSALELIASANVVDNGDGTTTLDWQGSADMRGPLANMAGKMAEEQGQKMISRTFQNMSASISQNSKQA</sequence>
<protein>
    <submittedName>
        <fullName evidence="1">Carbon monoxide dehydrogenase</fullName>
    </submittedName>
</protein>
<organism evidence="1 2">
    <name type="scientific">Deinococcus cavernae</name>
    <dbReference type="NCBI Taxonomy" id="2320857"/>
    <lineage>
        <taxon>Bacteria</taxon>
        <taxon>Thermotogati</taxon>
        <taxon>Deinococcota</taxon>
        <taxon>Deinococci</taxon>
        <taxon>Deinococcales</taxon>
        <taxon>Deinococcaceae</taxon>
        <taxon>Deinococcus</taxon>
    </lineage>
</organism>
<dbReference type="PANTHER" id="PTHR38588">
    <property type="entry name" value="BLL0334 PROTEIN"/>
    <property type="match status" value="1"/>
</dbReference>
<dbReference type="Proteomes" id="UP000286287">
    <property type="component" value="Unassembled WGS sequence"/>
</dbReference>
<dbReference type="EMBL" id="QYUJ01000014">
    <property type="protein sequence ID" value="RJF73737.1"/>
    <property type="molecule type" value="Genomic_DNA"/>
</dbReference>
<dbReference type="SUPFAM" id="SSF55961">
    <property type="entry name" value="Bet v1-like"/>
    <property type="match status" value="1"/>
</dbReference>
<keyword evidence="2" id="KW-1185">Reference proteome</keyword>
<dbReference type="PANTHER" id="PTHR38588:SF1">
    <property type="entry name" value="BLL0334 PROTEIN"/>
    <property type="match status" value="1"/>
</dbReference>
<gene>
    <name evidence="1" type="ORF">D3875_13005</name>
</gene>
<dbReference type="InterPro" id="IPR010419">
    <property type="entry name" value="CO_DH_gsu"/>
</dbReference>
<dbReference type="OrthoDB" id="2374625at2"/>
<dbReference type="CDD" id="cd05018">
    <property type="entry name" value="CoxG"/>
    <property type="match status" value="1"/>
</dbReference>
<accession>A0A418VC88</accession>